<gene>
    <name evidence="2" type="ORF">H9L09_20075</name>
</gene>
<keyword evidence="1" id="KW-0732">Signal</keyword>
<evidence type="ECO:0000313" key="3">
    <source>
        <dbReference type="Proteomes" id="UP000515947"/>
    </source>
</evidence>
<feature type="chain" id="PRO_5039060089" description="Lipoprotein" evidence="1">
    <location>
        <begin position="29"/>
        <end position="254"/>
    </location>
</feature>
<feature type="signal peptide" evidence="1">
    <location>
        <begin position="1"/>
        <end position="28"/>
    </location>
</feature>
<proteinExistence type="predicted"/>
<reference evidence="2 3" key="1">
    <citation type="submission" date="2020-08" db="EMBL/GenBank/DDBJ databases">
        <title>Genome sequence of Nocardioides mesophilus KACC 16243T.</title>
        <authorList>
            <person name="Hyun D.-W."/>
            <person name="Bae J.-W."/>
        </authorList>
    </citation>
    <scope>NUCLEOTIDE SEQUENCE [LARGE SCALE GENOMIC DNA]</scope>
    <source>
        <strain evidence="2 3">KACC 16243</strain>
    </source>
</reference>
<evidence type="ECO:0000256" key="1">
    <source>
        <dbReference type="SAM" id="SignalP"/>
    </source>
</evidence>
<sequence>MTRRTHMRLLGALTLSVLLLTGCGSTRAGVPSTSPTGGDGAASHGCGAAGLARAADRTGTLTATSGEVVEVGITGEGRCGEALVVRSDGGVVDALATKTLDLDPATARVVRLEGTATELLWVSSEGHPRGGFQPHLFEVTGRPGAPVVTELTADGAPLLPFLATDGGAAPMTAVCAAGGRVALLTATTSEPPGVVLAWDVLRTTYDVSAGRVREVSRTQVRDHAADPVLRTEMPALFEPTRLFADCSASWGRPA</sequence>
<dbReference type="AlphaFoldDB" id="A0A7G9RAT2"/>
<organism evidence="2 3">
    <name type="scientific">Nocardioides mesophilus</name>
    <dbReference type="NCBI Taxonomy" id="433659"/>
    <lineage>
        <taxon>Bacteria</taxon>
        <taxon>Bacillati</taxon>
        <taxon>Actinomycetota</taxon>
        <taxon>Actinomycetes</taxon>
        <taxon>Propionibacteriales</taxon>
        <taxon>Nocardioidaceae</taxon>
        <taxon>Nocardioides</taxon>
    </lineage>
</organism>
<evidence type="ECO:0008006" key="4">
    <source>
        <dbReference type="Google" id="ProtNLM"/>
    </source>
</evidence>
<dbReference type="Proteomes" id="UP000515947">
    <property type="component" value="Chromosome"/>
</dbReference>
<keyword evidence="3" id="KW-1185">Reference proteome</keyword>
<name>A0A7G9RAT2_9ACTN</name>
<dbReference type="KEGG" id="nmes:H9L09_20075"/>
<accession>A0A7G9RAT2</accession>
<dbReference type="EMBL" id="CP060713">
    <property type="protein sequence ID" value="QNN52707.1"/>
    <property type="molecule type" value="Genomic_DNA"/>
</dbReference>
<dbReference type="RefSeq" id="WP_187578549.1">
    <property type="nucleotide sequence ID" value="NZ_CP060713.1"/>
</dbReference>
<evidence type="ECO:0000313" key="2">
    <source>
        <dbReference type="EMBL" id="QNN52707.1"/>
    </source>
</evidence>
<protein>
    <recommendedName>
        <fullName evidence="4">Lipoprotein</fullName>
    </recommendedName>
</protein>
<dbReference type="PROSITE" id="PS51257">
    <property type="entry name" value="PROKAR_LIPOPROTEIN"/>
    <property type="match status" value="1"/>
</dbReference>